<gene>
    <name evidence="7" type="ORF">GGR03_002202</name>
</gene>
<comment type="caution">
    <text evidence="7">The sequence shown here is derived from an EMBL/GenBank/DDBJ whole genome shotgun (WGS) entry which is preliminary data.</text>
</comment>
<keyword evidence="1" id="KW-0805">Transcription regulation</keyword>
<dbReference type="InterPro" id="IPR036390">
    <property type="entry name" value="WH_DNA-bd_sf"/>
</dbReference>
<dbReference type="InterPro" id="IPR018490">
    <property type="entry name" value="cNMP-bd_dom_sf"/>
</dbReference>
<dbReference type="GO" id="GO:0003700">
    <property type="term" value="F:DNA-binding transcription factor activity"/>
    <property type="evidence" value="ECO:0007669"/>
    <property type="project" value="InterPro"/>
</dbReference>
<dbReference type="GO" id="GO:0003677">
    <property type="term" value="F:DNA binding"/>
    <property type="evidence" value="ECO:0007669"/>
    <property type="project" value="UniProtKB-KW"/>
</dbReference>
<keyword evidence="2" id="KW-0238">DNA-binding</keyword>
<dbReference type="InterPro" id="IPR012318">
    <property type="entry name" value="HTH_CRP"/>
</dbReference>
<feature type="domain" description="Cyclic nucleotide-binding" evidence="5">
    <location>
        <begin position="40"/>
        <end position="88"/>
    </location>
</feature>
<evidence type="ECO:0000259" key="6">
    <source>
        <dbReference type="PROSITE" id="PS51063"/>
    </source>
</evidence>
<evidence type="ECO:0000259" key="5">
    <source>
        <dbReference type="PROSITE" id="PS50042"/>
    </source>
</evidence>
<dbReference type="Gene3D" id="1.10.10.10">
    <property type="entry name" value="Winged helix-like DNA-binding domain superfamily/Winged helix DNA-binding domain"/>
    <property type="match status" value="1"/>
</dbReference>
<dbReference type="Pfam" id="PF13545">
    <property type="entry name" value="HTH_Crp_2"/>
    <property type="match status" value="1"/>
</dbReference>
<dbReference type="PROSITE" id="PS51063">
    <property type="entry name" value="HTH_CRP_2"/>
    <property type="match status" value="1"/>
</dbReference>
<protein>
    <submittedName>
        <fullName evidence="7">CRP/FNR family nitrogen fixation transcriptional regulator</fullName>
    </submittedName>
</protein>
<dbReference type="PANTHER" id="PTHR24567:SF75">
    <property type="entry name" value="FUMARATE AND NITRATE REDUCTION REGULATORY PROTEIN"/>
    <property type="match status" value="1"/>
</dbReference>
<dbReference type="InterPro" id="IPR000595">
    <property type="entry name" value="cNMP-bd_dom"/>
</dbReference>
<dbReference type="SMART" id="SM00100">
    <property type="entry name" value="cNMP"/>
    <property type="match status" value="1"/>
</dbReference>
<dbReference type="EMBL" id="JACIEM010000002">
    <property type="protein sequence ID" value="MBB4003127.1"/>
    <property type="molecule type" value="Genomic_DNA"/>
</dbReference>
<dbReference type="PANTHER" id="PTHR24567">
    <property type="entry name" value="CRP FAMILY TRANSCRIPTIONAL REGULATORY PROTEIN"/>
    <property type="match status" value="1"/>
</dbReference>
<dbReference type="SUPFAM" id="SSF46785">
    <property type="entry name" value="Winged helix' DNA-binding domain"/>
    <property type="match status" value="1"/>
</dbReference>
<dbReference type="SMART" id="SM00419">
    <property type="entry name" value="HTH_CRP"/>
    <property type="match status" value="1"/>
</dbReference>
<dbReference type="CDD" id="cd00038">
    <property type="entry name" value="CAP_ED"/>
    <property type="match status" value="1"/>
</dbReference>
<keyword evidence="3" id="KW-0804">Transcription</keyword>
<dbReference type="SUPFAM" id="SSF51206">
    <property type="entry name" value="cAMP-binding domain-like"/>
    <property type="match status" value="1"/>
</dbReference>
<dbReference type="AlphaFoldDB" id="A0A7W6HDL9"/>
<reference evidence="7 8" key="1">
    <citation type="submission" date="2020-08" db="EMBL/GenBank/DDBJ databases">
        <title>Genomic Encyclopedia of Type Strains, Phase IV (KMG-IV): sequencing the most valuable type-strain genomes for metagenomic binning, comparative biology and taxonomic classification.</title>
        <authorList>
            <person name="Goeker M."/>
        </authorList>
    </citation>
    <scope>NUCLEOTIDE SEQUENCE [LARGE SCALE GENOMIC DNA]</scope>
    <source>
        <strain evidence="7 8">DSM 103570</strain>
    </source>
</reference>
<sequence length="220" mass="24580">MLAHSTANSATRFHPSVSPRVDDAMPSVFSPTQMQPLSFYPAGAEIYADGGRAEAIYQVEYGAIRVYRLLADGRRQISAFHLPGEIFGFEADNAHHFFAEAITSTSLRRFRLSPGADISRDLLPLALRSLMRAQDHLLVLGRHTAIERVAAFLIDMAERQGASGHVDLPMSRMDIGDYLGLTIETVSRVFSRLKERKIIRLTNSRSVEILKWDALHQMGE</sequence>
<dbReference type="Proteomes" id="UP000588647">
    <property type="component" value="Unassembled WGS sequence"/>
</dbReference>
<evidence type="ECO:0000256" key="4">
    <source>
        <dbReference type="ARBA" id="ARBA00023231"/>
    </source>
</evidence>
<dbReference type="Pfam" id="PF00027">
    <property type="entry name" value="cNMP_binding"/>
    <property type="match status" value="1"/>
</dbReference>
<dbReference type="RefSeq" id="WP_183207833.1">
    <property type="nucleotide sequence ID" value="NZ_JAAAMM010000002.1"/>
</dbReference>
<organism evidence="7 8">
    <name type="scientific">Aurantimonas endophytica</name>
    <dbReference type="NCBI Taxonomy" id="1522175"/>
    <lineage>
        <taxon>Bacteria</taxon>
        <taxon>Pseudomonadati</taxon>
        <taxon>Pseudomonadota</taxon>
        <taxon>Alphaproteobacteria</taxon>
        <taxon>Hyphomicrobiales</taxon>
        <taxon>Aurantimonadaceae</taxon>
        <taxon>Aurantimonas</taxon>
    </lineage>
</organism>
<dbReference type="InterPro" id="IPR036388">
    <property type="entry name" value="WH-like_DNA-bd_sf"/>
</dbReference>
<dbReference type="PROSITE" id="PS00042">
    <property type="entry name" value="HTH_CRP_1"/>
    <property type="match status" value="1"/>
</dbReference>
<dbReference type="Gene3D" id="2.60.120.10">
    <property type="entry name" value="Jelly Rolls"/>
    <property type="match status" value="1"/>
</dbReference>
<accession>A0A7W6HDL9</accession>
<dbReference type="FunFam" id="1.10.10.10:FF:000028">
    <property type="entry name" value="Fumarate/nitrate reduction transcriptional regulator Fnr"/>
    <property type="match status" value="1"/>
</dbReference>
<evidence type="ECO:0000256" key="3">
    <source>
        <dbReference type="ARBA" id="ARBA00023163"/>
    </source>
</evidence>
<dbReference type="InterPro" id="IPR050397">
    <property type="entry name" value="Env_Response_Regulators"/>
</dbReference>
<evidence type="ECO:0000256" key="1">
    <source>
        <dbReference type="ARBA" id="ARBA00023015"/>
    </source>
</evidence>
<proteinExistence type="predicted"/>
<evidence type="ECO:0000313" key="7">
    <source>
        <dbReference type="EMBL" id="MBB4003127.1"/>
    </source>
</evidence>
<dbReference type="CDD" id="cd00092">
    <property type="entry name" value="HTH_CRP"/>
    <property type="match status" value="1"/>
</dbReference>
<dbReference type="GO" id="GO:0005829">
    <property type="term" value="C:cytosol"/>
    <property type="evidence" value="ECO:0007669"/>
    <property type="project" value="TreeGrafter"/>
</dbReference>
<keyword evidence="4" id="KW-0535">Nitrogen fixation</keyword>
<dbReference type="PRINTS" id="PR00034">
    <property type="entry name" value="HTHCRP"/>
</dbReference>
<feature type="domain" description="HTH crp-type" evidence="6">
    <location>
        <begin position="143"/>
        <end position="213"/>
    </location>
</feature>
<dbReference type="InterPro" id="IPR014710">
    <property type="entry name" value="RmlC-like_jellyroll"/>
</dbReference>
<dbReference type="PROSITE" id="PS50042">
    <property type="entry name" value="CNMP_BINDING_3"/>
    <property type="match status" value="1"/>
</dbReference>
<name>A0A7W6HDL9_9HYPH</name>
<keyword evidence="8" id="KW-1185">Reference proteome</keyword>
<evidence type="ECO:0000256" key="2">
    <source>
        <dbReference type="ARBA" id="ARBA00023125"/>
    </source>
</evidence>
<evidence type="ECO:0000313" key="8">
    <source>
        <dbReference type="Proteomes" id="UP000588647"/>
    </source>
</evidence>
<dbReference type="InterPro" id="IPR018335">
    <property type="entry name" value="Tscrpt_reg_HTH_Crp-type_CS"/>
</dbReference>